<dbReference type="RefSeq" id="WP_254093860.1">
    <property type="nucleotide sequence ID" value="NZ_JAHESC010000068.1"/>
</dbReference>
<sequence>MRITIAIPGAEGKSEALRDTPRTNHFIGHLQTNKIKDLLKCDVACVRSFDRLAPAEKLSARLAFEKKPQEVLI</sequence>
<name>A0AAP2GKH9_9BACT</name>
<dbReference type="EMBL" id="JAHESC010000068">
    <property type="protein sequence ID" value="MBT1690471.1"/>
    <property type="molecule type" value="Genomic_DNA"/>
</dbReference>
<organism evidence="1 2">
    <name type="scientific">Dawidia soli</name>
    <dbReference type="NCBI Taxonomy" id="2782352"/>
    <lineage>
        <taxon>Bacteria</taxon>
        <taxon>Pseudomonadati</taxon>
        <taxon>Bacteroidota</taxon>
        <taxon>Cytophagia</taxon>
        <taxon>Cytophagales</taxon>
        <taxon>Chryseotaleaceae</taxon>
        <taxon>Dawidia</taxon>
    </lineage>
</organism>
<dbReference type="Gene3D" id="3.20.20.10">
    <property type="entry name" value="Alanine racemase"/>
    <property type="match status" value="1"/>
</dbReference>
<dbReference type="InterPro" id="IPR029066">
    <property type="entry name" value="PLP-binding_barrel"/>
</dbReference>
<proteinExistence type="predicted"/>
<dbReference type="Proteomes" id="UP001319180">
    <property type="component" value="Unassembled WGS sequence"/>
</dbReference>
<dbReference type="SUPFAM" id="SSF51419">
    <property type="entry name" value="PLP-binding barrel"/>
    <property type="match status" value="1"/>
</dbReference>
<evidence type="ECO:0000313" key="1">
    <source>
        <dbReference type="EMBL" id="MBT1690471.1"/>
    </source>
</evidence>
<evidence type="ECO:0000313" key="2">
    <source>
        <dbReference type="Proteomes" id="UP001319180"/>
    </source>
</evidence>
<protein>
    <submittedName>
        <fullName evidence="1">Uncharacterized protein</fullName>
    </submittedName>
</protein>
<reference evidence="1 2" key="1">
    <citation type="submission" date="2021-05" db="EMBL/GenBank/DDBJ databases">
        <title>A Polyphasic approach of four new species of the genus Ohtaekwangia: Ohtaekwangia histidinii sp. nov., Ohtaekwangia cretensis sp. nov., Ohtaekwangia indiensis sp. nov., Ohtaekwangia reichenbachii sp. nov. from diverse environment.</title>
        <authorList>
            <person name="Octaviana S."/>
        </authorList>
    </citation>
    <scope>NUCLEOTIDE SEQUENCE [LARGE SCALE GENOMIC DNA]</scope>
    <source>
        <strain evidence="1 2">PWU37</strain>
    </source>
</reference>
<gene>
    <name evidence="1" type="ORF">KK078_28155</name>
</gene>
<dbReference type="AlphaFoldDB" id="A0AAP2GKH9"/>
<accession>A0AAP2GKH9</accession>
<comment type="caution">
    <text evidence="1">The sequence shown here is derived from an EMBL/GenBank/DDBJ whole genome shotgun (WGS) entry which is preliminary data.</text>
</comment>
<keyword evidence="2" id="KW-1185">Reference proteome</keyword>